<reference evidence="1 2" key="1">
    <citation type="submission" date="2019-05" db="EMBL/GenBank/DDBJ databases">
        <title>Another draft genome of Portunus trituberculatus and its Hox gene families provides insights of decapod evolution.</title>
        <authorList>
            <person name="Jeong J.-H."/>
            <person name="Song I."/>
            <person name="Kim S."/>
            <person name="Choi T."/>
            <person name="Kim D."/>
            <person name="Ryu S."/>
            <person name="Kim W."/>
        </authorList>
    </citation>
    <scope>NUCLEOTIDE SEQUENCE [LARGE SCALE GENOMIC DNA]</scope>
    <source>
        <tissue evidence="1">Muscle</tissue>
    </source>
</reference>
<dbReference type="EMBL" id="VSRR010007720">
    <property type="protein sequence ID" value="MPC47408.1"/>
    <property type="molecule type" value="Genomic_DNA"/>
</dbReference>
<sequence length="148" mass="16349">MNTPHLVHTGNKELMSGTASLHSPWPPHSATTLSQLSPPKTYFRLTSASFLSQPVPLGTYQKHSPYVNTLLFAHVTRRSHERLHSKSPGRNLWNLSHPLQSQAAASEVDLVSYRAEARCGLAAAAPAPHSPHTLVLDWPHRICQVLEL</sequence>
<proteinExistence type="predicted"/>
<dbReference type="AlphaFoldDB" id="A0A5B7FR50"/>
<comment type="caution">
    <text evidence="1">The sequence shown here is derived from an EMBL/GenBank/DDBJ whole genome shotgun (WGS) entry which is preliminary data.</text>
</comment>
<evidence type="ECO:0000313" key="1">
    <source>
        <dbReference type="EMBL" id="MPC47408.1"/>
    </source>
</evidence>
<organism evidence="1 2">
    <name type="scientific">Portunus trituberculatus</name>
    <name type="common">Swimming crab</name>
    <name type="synonym">Neptunus trituberculatus</name>
    <dbReference type="NCBI Taxonomy" id="210409"/>
    <lineage>
        <taxon>Eukaryota</taxon>
        <taxon>Metazoa</taxon>
        <taxon>Ecdysozoa</taxon>
        <taxon>Arthropoda</taxon>
        <taxon>Crustacea</taxon>
        <taxon>Multicrustacea</taxon>
        <taxon>Malacostraca</taxon>
        <taxon>Eumalacostraca</taxon>
        <taxon>Eucarida</taxon>
        <taxon>Decapoda</taxon>
        <taxon>Pleocyemata</taxon>
        <taxon>Brachyura</taxon>
        <taxon>Eubrachyura</taxon>
        <taxon>Portunoidea</taxon>
        <taxon>Portunidae</taxon>
        <taxon>Portuninae</taxon>
        <taxon>Portunus</taxon>
    </lineage>
</organism>
<dbReference type="Proteomes" id="UP000324222">
    <property type="component" value="Unassembled WGS sequence"/>
</dbReference>
<accession>A0A5B7FR50</accession>
<evidence type="ECO:0000313" key="2">
    <source>
        <dbReference type="Proteomes" id="UP000324222"/>
    </source>
</evidence>
<gene>
    <name evidence="1" type="ORF">E2C01_041153</name>
</gene>
<protein>
    <submittedName>
        <fullName evidence="1">Uncharacterized protein</fullName>
    </submittedName>
</protein>
<name>A0A5B7FR50_PORTR</name>
<keyword evidence="2" id="KW-1185">Reference proteome</keyword>